<evidence type="ECO:0000313" key="3">
    <source>
        <dbReference type="Proteomes" id="UP000314294"/>
    </source>
</evidence>
<evidence type="ECO:0000313" key="2">
    <source>
        <dbReference type="EMBL" id="TNN71590.1"/>
    </source>
</evidence>
<reference evidence="2 3" key="1">
    <citation type="submission" date="2019-03" db="EMBL/GenBank/DDBJ databases">
        <title>First draft genome of Liparis tanakae, snailfish: a comprehensive survey of snailfish specific genes.</title>
        <authorList>
            <person name="Kim W."/>
            <person name="Song I."/>
            <person name="Jeong J.-H."/>
            <person name="Kim D."/>
            <person name="Kim S."/>
            <person name="Ryu S."/>
            <person name="Song J.Y."/>
            <person name="Lee S.K."/>
        </authorList>
    </citation>
    <scope>NUCLEOTIDE SEQUENCE [LARGE SCALE GENOMIC DNA]</scope>
    <source>
        <tissue evidence="2">Muscle</tissue>
    </source>
</reference>
<sequence>MAMPIRADTDTGNLVRVTQTSGQTHRADQDLEAAPQGLWRKRYAVSNDNSDPIRTAVILGMGIRLHDSDGRQAVIIIIIMRCKQLLPVWAGRAVSGVWVDGREVLGVWGRSFFRTFHS</sequence>
<organism evidence="2 3">
    <name type="scientific">Liparis tanakae</name>
    <name type="common">Tanaka's snailfish</name>
    <dbReference type="NCBI Taxonomy" id="230148"/>
    <lineage>
        <taxon>Eukaryota</taxon>
        <taxon>Metazoa</taxon>
        <taxon>Chordata</taxon>
        <taxon>Craniata</taxon>
        <taxon>Vertebrata</taxon>
        <taxon>Euteleostomi</taxon>
        <taxon>Actinopterygii</taxon>
        <taxon>Neopterygii</taxon>
        <taxon>Teleostei</taxon>
        <taxon>Neoteleostei</taxon>
        <taxon>Acanthomorphata</taxon>
        <taxon>Eupercaria</taxon>
        <taxon>Perciformes</taxon>
        <taxon>Cottioidei</taxon>
        <taxon>Cottales</taxon>
        <taxon>Liparidae</taxon>
        <taxon>Liparis</taxon>
    </lineage>
</organism>
<name>A0A4Z2I1A5_9TELE</name>
<accession>A0A4Z2I1A5</accession>
<dbReference type="Proteomes" id="UP000314294">
    <property type="component" value="Unassembled WGS sequence"/>
</dbReference>
<gene>
    <name evidence="2" type="ORF">EYF80_018115</name>
</gene>
<comment type="caution">
    <text evidence="2">The sequence shown here is derived from an EMBL/GenBank/DDBJ whole genome shotgun (WGS) entry which is preliminary data.</text>
</comment>
<dbReference type="AlphaFoldDB" id="A0A4Z2I1A5"/>
<proteinExistence type="predicted"/>
<protein>
    <submittedName>
        <fullName evidence="2">Uncharacterized protein</fullName>
    </submittedName>
</protein>
<keyword evidence="3" id="KW-1185">Reference proteome</keyword>
<evidence type="ECO:0000256" key="1">
    <source>
        <dbReference type="SAM" id="MobiDB-lite"/>
    </source>
</evidence>
<feature type="compositionally biased region" description="Polar residues" evidence="1">
    <location>
        <begin position="10"/>
        <end position="24"/>
    </location>
</feature>
<feature type="region of interest" description="Disordered" evidence="1">
    <location>
        <begin position="1"/>
        <end position="28"/>
    </location>
</feature>
<dbReference type="EMBL" id="SRLO01000147">
    <property type="protein sequence ID" value="TNN71590.1"/>
    <property type="molecule type" value="Genomic_DNA"/>
</dbReference>